<evidence type="ECO:0000256" key="3">
    <source>
        <dbReference type="ARBA" id="ARBA00023125"/>
    </source>
</evidence>
<organism evidence="7 8">
    <name type="scientific">Devosia lucknowensis</name>
    <dbReference type="NCBI Taxonomy" id="1096929"/>
    <lineage>
        <taxon>Bacteria</taxon>
        <taxon>Pseudomonadati</taxon>
        <taxon>Pseudomonadota</taxon>
        <taxon>Alphaproteobacteria</taxon>
        <taxon>Hyphomicrobiales</taxon>
        <taxon>Devosiaceae</taxon>
        <taxon>Devosia</taxon>
    </lineage>
</organism>
<dbReference type="AlphaFoldDB" id="A0A1Y6FEH2"/>
<dbReference type="InterPro" id="IPR050109">
    <property type="entry name" value="HTH-type_TetR-like_transc_reg"/>
</dbReference>
<reference evidence="8" key="1">
    <citation type="submission" date="2017-04" db="EMBL/GenBank/DDBJ databases">
        <authorList>
            <person name="Varghese N."/>
            <person name="Submissions S."/>
        </authorList>
    </citation>
    <scope>NUCLEOTIDE SEQUENCE [LARGE SCALE GENOMIC DNA]</scope>
</reference>
<feature type="DNA-binding region" description="H-T-H motif" evidence="5">
    <location>
        <begin position="35"/>
        <end position="54"/>
    </location>
</feature>
<proteinExistence type="predicted"/>
<dbReference type="GO" id="GO:0000976">
    <property type="term" value="F:transcription cis-regulatory region binding"/>
    <property type="evidence" value="ECO:0007669"/>
    <property type="project" value="TreeGrafter"/>
</dbReference>
<dbReference type="RefSeq" id="WP_086470479.1">
    <property type="nucleotide sequence ID" value="NZ_FXWK01000001.1"/>
</dbReference>
<sequence length="206" mass="23115">MQTENQRRETGDDRRTAIAQAARDIIVEKGLEGLRTRDIAARVGINIATLHYHVPSKEALVALVAQSVREEFRAQDTARPRAGKTGIELLRMEFEDALESQEQAPERIAIMAELSERARRDPDIAAIIQPMRSYWHASLAEIFRKGVSDGTLRADIDADAAAKIFIGMIAGWRSRTPDRAQTLSIFAEFERAFIARSPSDTRRTDL</sequence>
<accession>A0A1Y6FEH2</accession>
<dbReference type="SUPFAM" id="SSF46689">
    <property type="entry name" value="Homeodomain-like"/>
    <property type="match status" value="1"/>
</dbReference>
<dbReference type="InterPro" id="IPR039538">
    <property type="entry name" value="BetI_C"/>
</dbReference>
<gene>
    <name evidence="7" type="ORF">SAMN06295905_2241</name>
</gene>
<dbReference type="OrthoDB" id="9809772at2"/>
<dbReference type="Pfam" id="PF00440">
    <property type="entry name" value="TetR_N"/>
    <property type="match status" value="1"/>
</dbReference>
<dbReference type="PROSITE" id="PS50977">
    <property type="entry name" value="HTH_TETR_2"/>
    <property type="match status" value="1"/>
</dbReference>
<keyword evidence="4" id="KW-0804">Transcription</keyword>
<evidence type="ECO:0000313" key="7">
    <source>
        <dbReference type="EMBL" id="SMQ73049.1"/>
    </source>
</evidence>
<dbReference type="InterPro" id="IPR001647">
    <property type="entry name" value="HTH_TetR"/>
</dbReference>
<name>A0A1Y6FEH2_9HYPH</name>
<keyword evidence="3 5" id="KW-0238">DNA-binding</keyword>
<dbReference type="Pfam" id="PF13977">
    <property type="entry name" value="TetR_C_6"/>
    <property type="match status" value="1"/>
</dbReference>
<evidence type="ECO:0000256" key="2">
    <source>
        <dbReference type="ARBA" id="ARBA00023015"/>
    </source>
</evidence>
<dbReference type="GO" id="GO:0003700">
    <property type="term" value="F:DNA-binding transcription factor activity"/>
    <property type="evidence" value="ECO:0007669"/>
    <property type="project" value="TreeGrafter"/>
</dbReference>
<keyword evidence="1" id="KW-0678">Repressor</keyword>
<dbReference type="PANTHER" id="PTHR30055:SF234">
    <property type="entry name" value="HTH-TYPE TRANSCRIPTIONAL REGULATOR BETI"/>
    <property type="match status" value="1"/>
</dbReference>
<dbReference type="SUPFAM" id="SSF48498">
    <property type="entry name" value="Tetracyclin repressor-like, C-terminal domain"/>
    <property type="match status" value="1"/>
</dbReference>
<feature type="domain" description="HTH tetR-type" evidence="6">
    <location>
        <begin position="12"/>
        <end position="72"/>
    </location>
</feature>
<dbReference type="PRINTS" id="PR00455">
    <property type="entry name" value="HTHTETR"/>
</dbReference>
<keyword evidence="2" id="KW-0805">Transcription regulation</keyword>
<evidence type="ECO:0000259" key="6">
    <source>
        <dbReference type="PROSITE" id="PS50977"/>
    </source>
</evidence>
<keyword evidence="8" id="KW-1185">Reference proteome</keyword>
<evidence type="ECO:0000256" key="5">
    <source>
        <dbReference type="PROSITE-ProRule" id="PRU00335"/>
    </source>
</evidence>
<dbReference type="Proteomes" id="UP000194474">
    <property type="component" value="Unassembled WGS sequence"/>
</dbReference>
<dbReference type="InterPro" id="IPR009057">
    <property type="entry name" value="Homeodomain-like_sf"/>
</dbReference>
<dbReference type="InterPro" id="IPR036271">
    <property type="entry name" value="Tet_transcr_reg_TetR-rel_C_sf"/>
</dbReference>
<dbReference type="PANTHER" id="PTHR30055">
    <property type="entry name" value="HTH-TYPE TRANSCRIPTIONAL REGULATOR RUTR"/>
    <property type="match status" value="1"/>
</dbReference>
<dbReference type="EMBL" id="FXWK01000001">
    <property type="protein sequence ID" value="SMQ73049.1"/>
    <property type="molecule type" value="Genomic_DNA"/>
</dbReference>
<evidence type="ECO:0000313" key="8">
    <source>
        <dbReference type="Proteomes" id="UP000194474"/>
    </source>
</evidence>
<evidence type="ECO:0000256" key="1">
    <source>
        <dbReference type="ARBA" id="ARBA00022491"/>
    </source>
</evidence>
<dbReference type="Gene3D" id="1.10.357.10">
    <property type="entry name" value="Tetracycline Repressor, domain 2"/>
    <property type="match status" value="1"/>
</dbReference>
<protein>
    <submittedName>
        <fullName evidence="7">Transcriptional regulator, TetR family</fullName>
    </submittedName>
</protein>
<evidence type="ECO:0000256" key="4">
    <source>
        <dbReference type="ARBA" id="ARBA00023163"/>
    </source>
</evidence>